<evidence type="ECO:0000313" key="3">
    <source>
        <dbReference type="Proteomes" id="UP000427281"/>
    </source>
</evidence>
<reference evidence="2 3" key="1">
    <citation type="submission" date="2019-09" db="EMBL/GenBank/DDBJ databases">
        <title>Gimesia benthica sp. nov., a novel bacterium isolated from deep-sea water of the Northwest Indian Ocean.</title>
        <authorList>
            <person name="Dai X."/>
        </authorList>
    </citation>
    <scope>NUCLEOTIDE SEQUENCE [LARGE SCALE GENOMIC DNA]</scope>
    <source>
        <strain evidence="2 3">E7</strain>
    </source>
</reference>
<accession>A0A6I6AA78</accession>
<name>A0A6I6AA78_9PLAN</name>
<dbReference type="Proteomes" id="UP000427281">
    <property type="component" value="Chromosome"/>
</dbReference>
<proteinExistence type="predicted"/>
<sequence>MGRANSAENRGLGSGRPDFRLATNSGFINNLDSTTAVFDSFFQWEDVQVTGYTVHTGSSEDFTKGWDRIFGDNTVEKAKKKKKSKKKTSAKKKDSKKKKKS</sequence>
<dbReference type="EMBL" id="CP043930">
    <property type="protein sequence ID" value="QGQ22978.1"/>
    <property type="molecule type" value="Genomic_DNA"/>
</dbReference>
<evidence type="ECO:0000256" key="1">
    <source>
        <dbReference type="SAM" id="MobiDB-lite"/>
    </source>
</evidence>
<dbReference type="AlphaFoldDB" id="A0A6I6AA78"/>
<dbReference type="KEGG" id="gim:F1728_09965"/>
<feature type="region of interest" description="Disordered" evidence="1">
    <location>
        <begin position="77"/>
        <end position="101"/>
    </location>
</feature>
<dbReference type="RefSeq" id="WP_155363982.1">
    <property type="nucleotide sequence ID" value="NZ_CP043930.1"/>
</dbReference>
<feature type="compositionally biased region" description="Basic residues" evidence="1">
    <location>
        <begin position="78"/>
        <end position="101"/>
    </location>
</feature>
<keyword evidence="3" id="KW-1185">Reference proteome</keyword>
<organism evidence="2 3">
    <name type="scientific">Gimesia benthica</name>
    <dbReference type="NCBI Taxonomy" id="2608982"/>
    <lineage>
        <taxon>Bacteria</taxon>
        <taxon>Pseudomonadati</taxon>
        <taxon>Planctomycetota</taxon>
        <taxon>Planctomycetia</taxon>
        <taxon>Planctomycetales</taxon>
        <taxon>Planctomycetaceae</taxon>
        <taxon>Gimesia</taxon>
    </lineage>
</organism>
<gene>
    <name evidence="2" type="ORF">F1728_09965</name>
</gene>
<protein>
    <submittedName>
        <fullName evidence="2">Uncharacterized protein</fullName>
    </submittedName>
</protein>
<evidence type="ECO:0000313" key="2">
    <source>
        <dbReference type="EMBL" id="QGQ22978.1"/>
    </source>
</evidence>